<feature type="compositionally biased region" description="Basic and acidic residues" evidence="1">
    <location>
        <begin position="121"/>
        <end position="139"/>
    </location>
</feature>
<name>A0AAV2G0A4_9ROSI</name>
<protein>
    <submittedName>
        <fullName evidence="2">Uncharacterized protein</fullName>
    </submittedName>
</protein>
<keyword evidence="3" id="KW-1185">Reference proteome</keyword>
<reference evidence="2 3" key="1">
    <citation type="submission" date="2024-04" db="EMBL/GenBank/DDBJ databases">
        <authorList>
            <person name="Fracassetti M."/>
        </authorList>
    </citation>
    <scope>NUCLEOTIDE SEQUENCE [LARGE SCALE GENOMIC DNA]</scope>
</reference>
<sequence>MSQYKIERIKYLIQYEGLENICGECGTYGKTTEDCECRREQPELNAEEVNMVPETQEHDPTNGKVFGEWMTVKKKERRPNQQGVMVGQKSRNATYNPFNVLHGAETEEMEVIRPMHNEQMADARKTSNLEKEERLRDDGVGVNSKNNKNKDTQKKRVEQKKKEMEVAKKPSKEQVKGLQRDIGPKKAAGNKEAEGGFSNHGPGAGRTVDKKAEQVMTVQKGAGNLSPPGHK</sequence>
<dbReference type="AlphaFoldDB" id="A0AAV2G0A4"/>
<feature type="region of interest" description="Disordered" evidence="1">
    <location>
        <begin position="121"/>
        <end position="231"/>
    </location>
</feature>
<dbReference type="Proteomes" id="UP001497516">
    <property type="component" value="Chromosome 7"/>
</dbReference>
<feature type="compositionally biased region" description="Basic and acidic residues" evidence="1">
    <location>
        <begin position="148"/>
        <end position="194"/>
    </location>
</feature>
<evidence type="ECO:0000313" key="3">
    <source>
        <dbReference type="Proteomes" id="UP001497516"/>
    </source>
</evidence>
<evidence type="ECO:0000313" key="2">
    <source>
        <dbReference type="EMBL" id="CAL1403240.1"/>
    </source>
</evidence>
<dbReference type="EMBL" id="OZ034820">
    <property type="protein sequence ID" value="CAL1403240.1"/>
    <property type="molecule type" value="Genomic_DNA"/>
</dbReference>
<evidence type="ECO:0000256" key="1">
    <source>
        <dbReference type="SAM" id="MobiDB-lite"/>
    </source>
</evidence>
<proteinExistence type="predicted"/>
<organism evidence="2 3">
    <name type="scientific">Linum trigynum</name>
    <dbReference type="NCBI Taxonomy" id="586398"/>
    <lineage>
        <taxon>Eukaryota</taxon>
        <taxon>Viridiplantae</taxon>
        <taxon>Streptophyta</taxon>
        <taxon>Embryophyta</taxon>
        <taxon>Tracheophyta</taxon>
        <taxon>Spermatophyta</taxon>
        <taxon>Magnoliopsida</taxon>
        <taxon>eudicotyledons</taxon>
        <taxon>Gunneridae</taxon>
        <taxon>Pentapetalae</taxon>
        <taxon>rosids</taxon>
        <taxon>fabids</taxon>
        <taxon>Malpighiales</taxon>
        <taxon>Linaceae</taxon>
        <taxon>Linum</taxon>
    </lineage>
</organism>
<gene>
    <name evidence="2" type="ORF">LTRI10_LOCUS43186</name>
</gene>
<accession>A0AAV2G0A4</accession>